<evidence type="ECO:0000313" key="4">
    <source>
        <dbReference type="Proteomes" id="UP001195914"/>
    </source>
</evidence>
<sequence length="94" mass="10339">MEMGTDMENVQIVKVDVAVVEEYGGPEYDNRDDEGKTDGPKEIVDDSQESVEGRALDDKAELVKEIFAGFLSTTIVASNTLRCIMVVIILLLCI</sequence>
<dbReference type="EMBL" id="JAHBMH010000023">
    <property type="protein sequence ID" value="KAK1939067.1"/>
    <property type="molecule type" value="Genomic_DNA"/>
</dbReference>
<dbReference type="AlphaFoldDB" id="A0AAD9LKH7"/>
<keyword evidence="2" id="KW-0812">Transmembrane</keyword>
<organism evidence="3 4">
    <name type="scientific">Babesia divergens</name>
    <dbReference type="NCBI Taxonomy" id="32595"/>
    <lineage>
        <taxon>Eukaryota</taxon>
        <taxon>Sar</taxon>
        <taxon>Alveolata</taxon>
        <taxon>Apicomplexa</taxon>
        <taxon>Aconoidasida</taxon>
        <taxon>Piroplasmida</taxon>
        <taxon>Babesiidae</taxon>
        <taxon>Babesia</taxon>
    </lineage>
</organism>
<protein>
    <submittedName>
        <fullName evidence="3">Uncharacterized protein</fullName>
    </submittedName>
</protein>
<reference evidence="3" key="2">
    <citation type="submission" date="2021-05" db="EMBL/GenBank/DDBJ databases">
        <authorList>
            <person name="Pain A."/>
        </authorList>
    </citation>
    <scope>NUCLEOTIDE SEQUENCE</scope>
    <source>
        <strain evidence="3">1802A</strain>
    </source>
</reference>
<evidence type="ECO:0000256" key="1">
    <source>
        <dbReference type="SAM" id="MobiDB-lite"/>
    </source>
</evidence>
<comment type="caution">
    <text evidence="3">The sequence shown here is derived from an EMBL/GenBank/DDBJ whole genome shotgun (WGS) entry which is preliminary data.</text>
</comment>
<proteinExistence type="predicted"/>
<evidence type="ECO:0000313" key="3">
    <source>
        <dbReference type="EMBL" id="KAK1939067.1"/>
    </source>
</evidence>
<keyword evidence="2" id="KW-0472">Membrane</keyword>
<feature type="region of interest" description="Disordered" evidence="1">
    <location>
        <begin position="24"/>
        <end position="50"/>
    </location>
</feature>
<keyword evidence="4" id="KW-1185">Reference proteome</keyword>
<feature type="transmembrane region" description="Helical" evidence="2">
    <location>
        <begin position="66"/>
        <end position="93"/>
    </location>
</feature>
<feature type="compositionally biased region" description="Basic and acidic residues" evidence="1">
    <location>
        <begin position="33"/>
        <end position="44"/>
    </location>
</feature>
<evidence type="ECO:0000256" key="2">
    <source>
        <dbReference type="SAM" id="Phobius"/>
    </source>
</evidence>
<name>A0AAD9LKH7_BABDI</name>
<dbReference type="Proteomes" id="UP001195914">
    <property type="component" value="Unassembled WGS sequence"/>
</dbReference>
<gene>
    <name evidence="3" type="ORF">X943_000212</name>
</gene>
<accession>A0AAD9LKH7</accession>
<keyword evidence="2" id="KW-1133">Transmembrane helix</keyword>
<reference evidence="3" key="1">
    <citation type="journal article" date="2014" name="Nucleic Acids Res.">
        <title>The evolutionary dynamics of variant antigen genes in Babesia reveal a history of genomic innovation underlying host-parasite interaction.</title>
        <authorList>
            <person name="Jackson A.P."/>
            <person name="Otto T.D."/>
            <person name="Darby A."/>
            <person name="Ramaprasad A."/>
            <person name="Xia D."/>
            <person name="Echaide I.E."/>
            <person name="Farber M."/>
            <person name="Gahlot S."/>
            <person name="Gamble J."/>
            <person name="Gupta D."/>
            <person name="Gupta Y."/>
            <person name="Jackson L."/>
            <person name="Malandrin L."/>
            <person name="Malas T.B."/>
            <person name="Moussa E."/>
            <person name="Nair M."/>
            <person name="Reid A.J."/>
            <person name="Sanders M."/>
            <person name="Sharma J."/>
            <person name="Tracey A."/>
            <person name="Quail M.A."/>
            <person name="Weir W."/>
            <person name="Wastling J.M."/>
            <person name="Hall N."/>
            <person name="Willadsen P."/>
            <person name="Lingelbach K."/>
            <person name="Shiels B."/>
            <person name="Tait A."/>
            <person name="Berriman M."/>
            <person name="Allred D.R."/>
            <person name="Pain A."/>
        </authorList>
    </citation>
    <scope>NUCLEOTIDE SEQUENCE</scope>
    <source>
        <strain evidence="3">1802A</strain>
    </source>
</reference>